<evidence type="ECO:0000313" key="1">
    <source>
        <dbReference type="EMBL" id="CAB5079618.1"/>
    </source>
</evidence>
<dbReference type="EMBL" id="LR798191">
    <property type="protein sequence ID" value="CAB5079618.1"/>
    <property type="molecule type" value="Genomic_DNA"/>
</dbReference>
<organism evidence="1">
    <name type="scientific">uncultured Caudovirales phage</name>
    <dbReference type="NCBI Taxonomy" id="2100421"/>
    <lineage>
        <taxon>Viruses</taxon>
        <taxon>Duplodnaviria</taxon>
        <taxon>Heunggongvirae</taxon>
        <taxon>Uroviricota</taxon>
        <taxon>Caudoviricetes</taxon>
        <taxon>Peduoviridae</taxon>
        <taxon>Maltschvirus</taxon>
        <taxon>Maltschvirus maltsch</taxon>
    </lineage>
</organism>
<sequence>MATRNGSFGAVANDATVARGATADLVVGGTFVGTIQLQVCIPGVAGAELWVPIGAGLTAPGTITYQAGCGRAFRAACTAWTSGTIFYSLGAFTLDDMID</sequence>
<gene>
    <name evidence="1" type="ORF">UFOVP143_56</name>
</gene>
<proteinExistence type="predicted"/>
<reference evidence="1" key="1">
    <citation type="submission" date="2020-05" db="EMBL/GenBank/DDBJ databases">
        <authorList>
            <person name="Chiriac C."/>
            <person name="Salcher M."/>
            <person name="Ghai R."/>
            <person name="Kavagutti S V."/>
        </authorList>
    </citation>
    <scope>NUCLEOTIDE SEQUENCE</scope>
</reference>
<name>A0A6J7VP26_9CAUD</name>
<protein>
    <submittedName>
        <fullName evidence="1">Uncharacterized protein</fullName>
    </submittedName>
</protein>
<accession>A0A6J7VP26</accession>